<name>A0A1N7S7Z7_9BURK</name>
<evidence type="ECO:0000256" key="1">
    <source>
        <dbReference type="SAM" id="MobiDB-lite"/>
    </source>
</evidence>
<organism evidence="2 3">
    <name type="scientific">Paraburkholderia ribeironis</name>
    <dbReference type="NCBI Taxonomy" id="1247936"/>
    <lineage>
        <taxon>Bacteria</taxon>
        <taxon>Pseudomonadati</taxon>
        <taxon>Pseudomonadota</taxon>
        <taxon>Betaproteobacteria</taxon>
        <taxon>Burkholderiales</taxon>
        <taxon>Burkholderiaceae</taxon>
        <taxon>Paraburkholderia</taxon>
    </lineage>
</organism>
<evidence type="ECO:0000313" key="2">
    <source>
        <dbReference type="EMBL" id="SIT43494.1"/>
    </source>
</evidence>
<dbReference type="Proteomes" id="UP000187012">
    <property type="component" value="Unassembled WGS sequence"/>
</dbReference>
<dbReference type="EMBL" id="CYGX02000043">
    <property type="protein sequence ID" value="SIT43494.1"/>
    <property type="molecule type" value="Genomic_DNA"/>
</dbReference>
<accession>A0A1N7S7Z7</accession>
<protein>
    <submittedName>
        <fullName evidence="2">Uncharacterized protein</fullName>
    </submittedName>
</protein>
<dbReference type="AlphaFoldDB" id="A0A1N7S7Z7"/>
<reference evidence="2 3" key="1">
    <citation type="submission" date="2016-12" db="EMBL/GenBank/DDBJ databases">
        <authorList>
            <person name="Song W.-J."/>
            <person name="Kurnit D.M."/>
        </authorList>
    </citation>
    <scope>NUCLEOTIDE SEQUENCE [LARGE SCALE GENOMIC DNA]</scope>
    <source>
        <strain evidence="2 3">STM7296</strain>
    </source>
</reference>
<feature type="region of interest" description="Disordered" evidence="1">
    <location>
        <begin position="36"/>
        <end position="70"/>
    </location>
</feature>
<evidence type="ECO:0000313" key="3">
    <source>
        <dbReference type="Proteomes" id="UP000187012"/>
    </source>
</evidence>
<keyword evidence="3" id="KW-1185">Reference proteome</keyword>
<gene>
    <name evidence="2" type="ORF">BN2475_430011</name>
</gene>
<sequence>MLKLKGDMVFFANVADVARRNARNFATCASHPPSRYRHINQSGLRRPTLGVTGRPPAGNRGGRPETSSGRLPKALYFLSFVQYRERLVRQGFSACTRACVQPVFLHTNRYQST</sequence>
<proteinExistence type="predicted"/>